<evidence type="ECO:0000313" key="7">
    <source>
        <dbReference type="EMBL" id="TQE43028.1"/>
    </source>
</evidence>
<evidence type="ECO:0000256" key="5">
    <source>
        <dbReference type="ARBA" id="ARBA00023136"/>
    </source>
</evidence>
<proteinExistence type="predicted"/>
<keyword evidence="2" id="KW-1003">Cell membrane</keyword>
<evidence type="ECO:0000256" key="6">
    <source>
        <dbReference type="SAM" id="Phobius"/>
    </source>
</evidence>
<comment type="caution">
    <text evidence="7">The sequence shown here is derived from an EMBL/GenBank/DDBJ whole genome shotgun (WGS) entry which is preliminary data.</text>
</comment>
<feature type="transmembrane region" description="Helical" evidence="6">
    <location>
        <begin position="58"/>
        <end position="76"/>
    </location>
</feature>
<evidence type="ECO:0000256" key="3">
    <source>
        <dbReference type="ARBA" id="ARBA00022692"/>
    </source>
</evidence>
<dbReference type="PANTHER" id="PTHR34857:SF2">
    <property type="entry name" value="SLL0384 PROTEIN"/>
    <property type="match status" value="1"/>
</dbReference>
<evidence type="ECO:0000256" key="4">
    <source>
        <dbReference type="ARBA" id="ARBA00022989"/>
    </source>
</evidence>
<keyword evidence="3 6" id="KW-0812">Transmembrane</keyword>
<protein>
    <submittedName>
        <fullName evidence="7">Energy-coupling factor transporter transmembrane protein EcfT</fullName>
    </submittedName>
</protein>
<dbReference type="InterPro" id="IPR003339">
    <property type="entry name" value="ABC/ECF_trnsptr_transmembrane"/>
</dbReference>
<keyword evidence="5 6" id="KW-0472">Membrane</keyword>
<accession>A0A540R5M1</accession>
<comment type="subcellular location">
    <subcellularLocation>
        <location evidence="1">Membrane</location>
        <topology evidence="1">Multi-pass membrane protein</topology>
    </subcellularLocation>
</comment>
<dbReference type="InterPro" id="IPR051611">
    <property type="entry name" value="ECF_transporter_component"/>
</dbReference>
<dbReference type="CDD" id="cd16914">
    <property type="entry name" value="EcfT"/>
    <property type="match status" value="1"/>
</dbReference>
<dbReference type="STRING" id="1686286.GCA_900092335_00115"/>
<dbReference type="Pfam" id="PF02361">
    <property type="entry name" value="CbiQ"/>
    <property type="match status" value="1"/>
</dbReference>
<dbReference type="EMBL" id="VHIR01000013">
    <property type="protein sequence ID" value="TQE43028.1"/>
    <property type="molecule type" value="Genomic_DNA"/>
</dbReference>
<feature type="transmembrane region" description="Helical" evidence="6">
    <location>
        <begin position="20"/>
        <end position="46"/>
    </location>
</feature>
<dbReference type="RefSeq" id="WP_141629085.1">
    <property type="nucleotide sequence ID" value="NZ_VHIR01000013.1"/>
</dbReference>
<evidence type="ECO:0000256" key="2">
    <source>
        <dbReference type="ARBA" id="ARBA00022475"/>
    </source>
</evidence>
<gene>
    <name evidence="7" type="ORF">EJK80_09135</name>
</gene>
<dbReference type="GO" id="GO:0005886">
    <property type="term" value="C:plasma membrane"/>
    <property type="evidence" value="ECO:0007669"/>
    <property type="project" value="UniProtKB-ARBA"/>
</dbReference>
<evidence type="ECO:0000313" key="8">
    <source>
        <dbReference type="Proteomes" id="UP000318080"/>
    </source>
</evidence>
<evidence type="ECO:0000256" key="1">
    <source>
        <dbReference type="ARBA" id="ARBA00004141"/>
    </source>
</evidence>
<keyword evidence="8" id="KW-1185">Reference proteome</keyword>
<feature type="transmembrane region" description="Helical" evidence="6">
    <location>
        <begin position="96"/>
        <end position="117"/>
    </location>
</feature>
<dbReference type="PANTHER" id="PTHR34857">
    <property type="entry name" value="SLL0384 PROTEIN"/>
    <property type="match status" value="1"/>
</dbReference>
<sequence length="256" mass="27573">MPNLVRGVNPLTRLVATFLVTTPILLTIDWLSAAVSVAVTVLLAPLCGMSWSRLVRAALPLWIIAPLSGISMLLYGKEGGEVYFSFWLVTVSENSVGLAGAIMLRVFAVALPVIVLARDIDPTELGDGLAQIWHLPSRFVIGAVAGVRMLTLFKDDWDSLARARRARGIADVGRIRHLATMSFSLLVLALRRGGKLATAMEARGFGRPAPGDRVRTWAVASHLRARDWWVMAAAVGAAALPVIIAVACGTWRLFGL</sequence>
<name>A0A540R5M1_9CORY</name>
<reference evidence="7 8" key="1">
    <citation type="submission" date="2019-06" db="EMBL/GenBank/DDBJ databases">
        <title>Draft genome of C. phoceense Strain 272.</title>
        <authorList>
            <person name="Pacheco L.G.C."/>
            <person name="Barberis C.M."/>
            <person name="Almuzara M.N."/>
            <person name="Traglia G.M."/>
            <person name="Santos C.S."/>
            <person name="Rocha D.J.P.G."/>
            <person name="Aguiar E.R.G.R."/>
            <person name="Vay C.A."/>
        </authorList>
    </citation>
    <scope>NUCLEOTIDE SEQUENCE [LARGE SCALE GENOMIC DNA]</scope>
    <source>
        <strain evidence="7 8">272</strain>
    </source>
</reference>
<feature type="transmembrane region" description="Helical" evidence="6">
    <location>
        <begin position="228"/>
        <end position="254"/>
    </location>
</feature>
<dbReference type="Proteomes" id="UP000318080">
    <property type="component" value="Unassembled WGS sequence"/>
</dbReference>
<organism evidence="7 8">
    <name type="scientific">Corynebacterium phoceense</name>
    <dbReference type="NCBI Taxonomy" id="1686286"/>
    <lineage>
        <taxon>Bacteria</taxon>
        <taxon>Bacillati</taxon>
        <taxon>Actinomycetota</taxon>
        <taxon>Actinomycetes</taxon>
        <taxon>Mycobacteriales</taxon>
        <taxon>Corynebacteriaceae</taxon>
        <taxon>Corynebacterium</taxon>
    </lineage>
</organism>
<keyword evidence="4 6" id="KW-1133">Transmembrane helix</keyword>
<dbReference type="AlphaFoldDB" id="A0A540R5M1"/>